<reference evidence="1" key="1">
    <citation type="submission" date="2020-03" db="EMBL/GenBank/DDBJ databases">
        <title>Genome of Pelagibius litoralis DSM 21314T.</title>
        <authorList>
            <person name="Wang G."/>
        </authorList>
    </citation>
    <scope>NUCLEOTIDE SEQUENCE</scope>
    <source>
        <strain evidence="1">DSM 21314</strain>
    </source>
</reference>
<dbReference type="AlphaFoldDB" id="A0A967F172"/>
<protein>
    <submittedName>
        <fullName evidence="1">Uncharacterized protein</fullName>
    </submittedName>
</protein>
<dbReference type="RefSeq" id="WP_167228682.1">
    <property type="nucleotide sequence ID" value="NZ_JAAQPH010000020.1"/>
</dbReference>
<evidence type="ECO:0000313" key="1">
    <source>
        <dbReference type="EMBL" id="NIA71246.1"/>
    </source>
</evidence>
<keyword evidence="2" id="KW-1185">Reference proteome</keyword>
<name>A0A967F172_9PROT</name>
<comment type="caution">
    <text evidence="1">The sequence shown here is derived from an EMBL/GenBank/DDBJ whole genome shotgun (WGS) entry which is preliminary data.</text>
</comment>
<sequence length="90" mass="9682">MTVVLKKIIMEKLKLTGDDLSAATVRFDSGQSVILMAAEGALGHIQVIRRSKNRFEVVMDDDSEVEVDAVIRYTSITSPGSNAGLSSLGK</sequence>
<organism evidence="1 2">
    <name type="scientific">Pelagibius litoralis</name>
    <dbReference type="NCBI Taxonomy" id="374515"/>
    <lineage>
        <taxon>Bacteria</taxon>
        <taxon>Pseudomonadati</taxon>
        <taxon>Pseudomonadota</taxon>
        <taxon>Alphaproteobacteria</taxon>
        <taxon>Rhodospirillales</taxon>
        <taxon>Rhodovibrionaceae</taxon>
        <taxon>Pelagibius</taxon>
    </lineage>
</organism>
<gene>
    <name evidence="1" type="ORF">HBA54_21840</name>
</gene>
<evidence type="ECO:0000313" key="2">
    <source>
        <dbReference type="Proteomes" id="UP000761264"/>
    </source>
</evidence>
<dbReference type="Proteomes" id="UP000761264">
    <property type="component" value="Unassembled WGS sequence"/>
</dbReference>
<proteinExistence type="predicted"/>
<dbReference type="EMBL" id="JAAQPH010000020">
    <property type="protein sequence ID" value="NIA71246.1"/>
    <property type="molecule type" value="Genomic_DNA"/>
</dbReference>
<accession>A0A967F172</accession>